<protein>
    <recommendedName>
        <fullName evidence="4">Glycine-rich protein</fullName>
    </recommendedName>
</protein>
<feature type="chain" id="PRO_5029625341" description="Glycine-rich protein" evidence="1">
    <location>
        <begin position="25"/>
        <end position="120"/>
    </location>
</feature>
<keyword evidence="1" id="KW-0732">Signal</keyword>
<dbReference type="OrthoDB" id="1738637at2759"/>
<evidence type="ECO:0000313" key="3">
    <source>
        <dbReference type="Proteomes" id="UP000585474"/>
    </source>
</evidence>
<dbReference type="AlphaFoldDB" id="A0A7J0ERY7"/>
<evidence type="ECO:0000313" key="2">
    <source>
        <dbReference type="EMBL" id="GFY89092.1"/>
    </source>
</evidence>
<dbReference type="Proteomes" id="UP000585474">
    <property type="component" value="Unassembled WGS sequence"/>
</dbReference>
<name>A0A7J0ERY7_9ERIC</name>
<reference evidence="2 3" key="1">
    <citation type="submission" date="2019-07" db="EMBL/GenBank/DDBJ databases">
        <title>De Novo Assembly of kiwifruit Actinidia rufa.</title>
        <authorList>
            <person name="Sugita-Konishi S."/>
            <person name="Sato K."/>
            <person name="Mori E."/>
            <person name="Abe Y."/>
            <person name="Kisaki G."/>
            <person name="Hamano K."/>
            <person name="Suezawa K."/>
            <person name="Otani M."/>
            <person name="Fukuda T."/>
            <person name="Manabe T."/>
            <person name="Gomi K."/>
            <person name="Tabuchi M."/>
            <person name="Akimitsu K."/>
            <person name="Kataoka I."/>
        </authorList>
    </citation>
    <scope>NUCLEOTIDE SEQUENCE [LARGE SCALE GENOMIC DNA]</scope>
    <source>
        <strain evidence="3">cv. Fuchu</strain>
    </source>
</reference>
<evidence type="ECO:0008006" key="4">
    <source>
        <dbReference type="Google" id="ProtNLM"/>
    </source>
</evidence>
<accession>A0A7J0ERY7</accession>
<feature type="signal peptide" evidence="1">
    <location>
        <begin position="1"/>
        <end position="24"/>
    </location>
</feature>
<dbReference type="EMBL" id="BJWL01000006">
    <property type="protein sequence ID" value="GFY89092.1"/>
    <property type="molecule type" value="Genomic_DNA"/>
</dbReference>
<proteinExistence type="predicted"/>
<organism evidence="2 3">
    <name type="scientific">Actinidia rufa</name>
    <dbReference type="NCBI Taxonomy" id="165716"/>
    <lineage>
        <taxon>Eukaryota</taxon>
        <taxon>Viridiplantae</taxon>
        <taxon>Streptophyta</taxon>
        <taxon>Embryophyta</taxon>
        <taxon>Tracheophyta</taxon>
        <taxon>Spermatophyta</taxon>
        <taxon>Magnoliopsida</taxon>
        <taxon>eudicotyledons</taxon>
        <taxon>Gunneridae</taxon>
        <taxon>Pentapetalae</taxon>
        <taxon>asterids</taxon>
        <taxon>Ericales</taxon>
        <taxon>Actinidiaceae</taxon>
        <taxon>Actinidia</taxon>
    </lineage>
</organism>
<evidence type="ECO:0000256" key="1">
    <source>
        <dbReference type="SAM" id="SignalP"/>
    </source>
</evidence>
<sequence length="120" mass="12965">MERASKLLLTLTVALMVFASNAEGARTLKNVDQPQTFFGGIGRSFPSPGFGGSFPSPGFSFGPPGTGNWCLFFPGSVGGERGERSRDRDRRHCHFHAHGGTSMLSFHPSECMCVAVREVE</sequence>
<gene>
    <name evidence="2" type="ORF">Acr_06g0010320</name>
</gene>
<comment type="caution">
    <text evidence="2">The sequence shown here is derived from an EMBL/GenBank/DDBJ whole genome shotgun (WGS) entry which is preliminary data.</text>
</comment>
<keyword evidence="3" id="KW-1185">Reference proteome</keyword>